<sequence length="146" mass="17282">MTPEANFRRFTQVLESEEYKKLEYAQEINDVDNIDELFNFPHDPKDWKEKDLKEYWAMLPDGSMYEGIIWDDLAHGKGVYEAEQGLVRLGKGRIFKRDFMSPEDKEWLDKDIEDCVSEWAPRRAAVGRDVTVQSHRQPLLLELCDR</sequence>
<reference evidence="1 2" key="2">
    <citation type="journal article" date="2022" name="Mol. Ecol. Resour.">
        <title>The genomes of chicory, endive, great burdock and yacon provide insights into Asteraceae paleo-polyploidization history and plant inulin production.</title>
        <authorList>
            <person name="Fan W."/>
            <person name="Wang S."/>
            <person name="Wang H."/>
            <person name="Wang A."/>
            <person name="Jiang F."/>
            <person name="Liu H."/>
            <person name="Zhao H."/>
            <person name="Xu D."/>
            <person name="Zhang Y."/>
        </authorList>
    </citation>
    <scope>NUCLEOTIDE SEQUENCE [LARGE SCALE GENOMIC DNA]</scope>
    <source>
        <strain evidence="2">cv. Punajuju</strain>
        <tissue evidence="1">Leaves</tissue>
    </source>
</reference>
<evidence type="ECO:0000313" key="2">
    <source>
        <dbReference type="Proteomes" id="UP001055811"/>
    </source>
</evidence>
<dbReference type="Proteomes" id="UP001055811">
    <property type="component" value="Linkage Group LG09"/>
</dbReference>
<dbReference type="EMBL" id="CM042017">
    <property type="protein sequence ID" value="KAI3690838.1"/>
    <property type="molecule type" value="Genomic_DNA"/>
</dbReference>
<organism evidence="1 2">
    <name type="scientific">Cichorium intybus</name>
    <name type="common">Chicory</name>
    <dbReference type="NCBI Taxonomy" id="13427"/>
    <lineage>
        <taxon>Eukaryota</taxon>
        <taxon>Viridiplantae</taxon>
        <taxon>Streptophyta</taxon>
        <taxon>Embryophyta</taxon>
        <taxon>Tracheophyta</taxon>
        <taxon>Spermatophyta</taxon>
        <taxon>Magnoliopsida</taxon>
        <taxon>eudicotyledons</taxon>
        <taxon>Gunneridae</taxon>
        <taxon>Pentapetalae</taxon>
        <taxon>asterids</taxon>
        <taxon>campanulids</taxon>
        <taxon>Asterales</taxon>
        <taxon>Asteraceae</taxon>
        <taxon>Cichorioideae</taxon>
        <taxon>Cichorieae</taxon>
        <taxon>Cichoriinae</taxon>
        <taxon>Cichorium</taxon>
    </lineage>
</organism>
<name>A0ACB8YZQ2_CICIN</name>
<evidence type="ECO:0000313" key="1">
    <source>
        <dbReference type="EMBL" id="KAI3690838.1"/>
    </source>
</evidence>
<keyword evidence="2" id="KW-1185">Reference proteome</keyword>
<protein>
    <submittedName>
        <fullName evidence="1">Uncharacterized protein</fullName>
    </submittedName>
</protein>
<gene>
    <name evidence="1" type="ORF">L2E82_49049</name>
</gene>
<comment type="caution">
    <text evidence="1">The sequence shown here is derived from an EMBL/GenBank/DDBJ whole genome shotgun (WGS) entry which is preliminary data.</text>
</comment>
<accession>A0ACB8YZQ2</accession>
<proteinExistence type="predicted"/>
<reference evidence="2" key="1">
    <citation type="journal article" date="2022" name="Mol. Ecol. Resour.">
        <title>The genomes of chicory, endive, great burdock and yacon provide insights into Asteraceae palaeo-polyploidization history and plant inulin production.</title>
        <authorList>
            <person name="Fan W."/>
            <person name="Wang S."/>
            <person name="Wang H."/>
            <person name="Wang A."/>
            <person name="Jiang F."/>
            <person name="Liu H."/>
            <person name="Zhao H."/>
            <person name="Xu D."/>
            <person name="Zhang Y."/>
        </authorList>
    </citation>
    <scope>NUCLEOTIDE SEQUENCE [LARGE SCALE GENOMIC DNA]</scope>
    <source>
        <strain evidence="2">cv. Punajuju</strain>
    </source>
</reference>